<dbReference type="GO" id="GO:0030170">
    <property type="term" value="F:pyridoxal phosphate binding"/>
    <property type="evidence" value="ECO:0007669"/>
    <property type="project" value="InterPro"/>
</dbReference>
<evidence type="ECO:0000256" key="1">
    <source>
        <dbReference type="ARBA" id="ARBA00009533"/>
    </source>
</evidence>
<dbReference type="eggNOG" id="COG0702">
    <property type="taxonomic scope" value="Bacteria"/>
</dbReference>
<evidence type="ECO:0000313" key="3">
    <source>
        <dbReference type="Proteomes" id="UP000054537"/>
    </source>
</evidence>
<dbReference type="GO" id="GO:0006538">
    <property type="term" value="P:L-glutamate catabolic process"/>
    <property type="evidence" value="ECO:0007669"/>
    <property type="project" value="TreeGrafter"/>
</dbReference>
<reference evidence="2 3" key="1">
    <citation type="submission" date="2014-10" db="EMBL/GenBank/DDBJ databases">
        <title>Draft genome sequence of Actinoplanes utahensis NRRL 12052.</title>
        <authorList>
            <person name="Velasco-Bucheli B."/>
            <person name="del Cerro C."/>
            <person name="Hormigo D."/>
            <person name="Garcia J.L."/>
            <person name="Acebal C."/>
            <person name="Arroyo M."/>
            <person name="de la Mata I."/>
        </authorList>
    </citation>
    <scope>NUCLEOTIDE SEQUENCE [LARGE SCALE GENOMIC DNA]</scope>
    <source>
        <strain evidence="2 3">NRRL 12052</strain>
    </source>
</reference>
<comment type="caution">
    <text evidence="2">The sequence shown here is derived from an EMBL/GenBank/DDBJ whole genome shotgun (WGS) entry which is preliminary data.</text>
</comment>
<organism evidence="2 3">
    <name type="scientific">Actinoplanes utahensis</name>
    <dbReference type="NCBI Taxonomy" id="1869"/>
    <lineage>
        <taxon>Bacteria</taxon>
        <taxon>Bacillati</taxon>
        <taxon>Actinomycetota</taxon>
        <taxon>Actinomycetes</taxon>
        <taxon>Micromonosporales</taxon>
        <taxon>Micromonosporaceae</taxon>
        <taxon>Actinoplanes</taxon>
    </lineage>
</organism>
<dbReference type="AlphaFoldDB" id="A0A0A6USJ8"/>
<dbReference type="Proteomes" id="UP000054537">
    <property type="component" value="Unassembled WGS sequence"/>
</dbReference>
<dbReference type="InterPro" id="IPR010107">
    <property type="entry name" value="Glutamate_decarboxylase"/>
</dbReference>
<evidence type="ECO:0008006" key="4">
    <source>
        <dbReference type="Google" id="ProtNLM"/>
    </source>
</evidence>
<accession>A0A0A6USJ8</accession>
<dbReference type="RefSeq" id="WP_043523438.1">
    <property type="nucleotide sequence ID" value="NZ_BAABKU010000013.1"/>
</dbReference>
<name>A0A0A6USJ8_ACTUT</name>
<dbReference type="Gene3D" id="4.10.280.50">
    <property type="match status" value="1"/>
</dbReference>
<dbReference type="InterPro" id="IPR015424">
    <property type="entry name" value="PyrdxlP-dep_Trfase"/>
</dbReference>
<dbReference type="eggNOG" id="COG0076">
    <property type="taxonomic scope" value="Bacteria"/>
</dbReference>
<dbReference type="GO" id="GO:0004351">
    <property type="term" value="F:glutamate decarboxylase activity"/>
    <property type="evidence" value="ECO:0007669"/>
    <property type="project" value="InterPro"/>
</dbReference>
<protein>
    <recommendedName>
        <fullName evidence="4">NmrA family transcriptional regulator</fullName>
    </recommendedName>
</protein>
<dbReference type="PANTHER" id="PTHR43321">
    <property type="entry name" value="GLUTAMATE DECARBOXYLASE"/>
    <property type="match status" value="1"/>
</dbReference>
<dbReference type="Gene3D" id="3.90.25.10">
    <property type="entry name" value="UDP-galactose 4-epimerase, domain 1"/>
    <property type="match status" value="1"/>
</dbReference>
<sequence>MTLKHPEATTRPAPEKLAVTPRFGLADRTIPRHEIPVDELDPETAYQVIHDELMLDGNARMNAATFVTTWMEPQATRLMNGTPAPITFADVAAALTEATGHPVRSVDLTEEQARPRFEGNGLPDRLAAHLAGVFGVIRAGGFERATGDVRAITGRPARGIAGFAHDFAAAFTPATAPSGQRG</sequence>
<dbReference type="SUPFAM" id="SSF53383">
    <property type="entry name" value="PLP-dependent transferases"/>
    <property type="match status" value="1"/>
</dbReference>
<dbReference type="EMBL" id="JRTT01000007">
    <property type="protein sequence ID" value="KHD77963.1"/>
    <property type="molecule type" value="Genomic_DNA"/>
</dbReference>
<comment type="similarity">
    <text evidence="1">Belongs to the group II decarboxylase family.</text>
</comment>
<proteinExistence type="inferred from homology"/>
<dbReference type="PANTHER" id="PTHR43321:SF3">
    <property type="entry name" value="GLUTAMATE DECARBOXYLASE"/>
    <property type="match status" value="1"/>
</dbReference>
<dbReference type="GO" id="GO:0005829">
    <property type="term" value="C:cytosol"/>
    <property type="evidence" value="ECO:0007669"/>
    <property type="project" value="TreeGrafter"/>
</dbReference>
<gene>
    <name evidence="2" type="ORF">MB27_07495</name>
</gene>
<keyword evidence="3" id="KW-1185">Reference proteome</keyword>
<dbReference type="STRING" id="1869.MB27_07495"/>
<evidence type="ECO:0000313" key="2">
    <source>
        <dbReference type="EMBL" id="KHD77963.1"/>
    </source>
</evidence>